<evidence type="ECO:0000256" key="3">
    <source>
        <dbReference type="PROSITE-ProRule" id="PRU00023"/>
    </source>
</evidence>
<feature type="repeat" description="ANK" evidence="3">
    <location>
        <begin position="585"/>
        <end position="618"/>
    </location>
</feature>
<proteinExistence type="predicted"/>
<name>A0A6L2PN61_COPFO</name>
<dbReference type="PROSITE" id="PS50297">
    <property type="entry name" value="ANK_REP_REGION"/>
    <property type="match status" value="9"/>
</dbReference>
<feature type="repeat" description="ANK" evidence="3">
    <location>
        <begin position="723"/>
        <end position="755"/>
    </location>
</feature>
<keyword evidence="5" id="KW-1185">Reference proteome</keyword>
<dbReference type="PROSITE" id="PS50088">
    <property type="entry name" value="ANK_REPEAT"/>
    <property type="match status" value="11"/>
</dbReference>
<feature type="repeat" description="ANK" evidence="3">
    <location>
        <begin position="247"/>
        <end position="279"/>
    </location>
</feature>
<feature type="repeat" description="ANK" evidence="3">
    <location>
        <begin position="619"/>
        <end position="654"/>
    </location>
</feature>
<sequence length="829" mass="91427">MAEDSDEYETKCSVQQDRHIKSHNYYGSPLICAAQKGHLQCLEKQLQDMKDVSMLDILSSRSTTVLHAAASGGHKDVVEYLLDCGADINARRSQGSTALHDAAKFGYVDVVKLLLEKGAFVNLQNDKGETALFLAVSEGHMDGVQWLLESVVDCYDCRGCHYNPALYPKEAVTLLQERKTDINKMDISVLESLRLALLQGDLARISFILNQEIVVSMPGFEPYNKRRLSMIKMLLEKAADSEIKDAHGSSILDQAVLNKDVLCTQLLLQFGAKVNSHSNVFGVTMTPLHLASSCYGCEEITKILLDAGSTVNCLDSEKRTPLHVAVNNGSLKQVQLLLENGADVHVKDSKGNTPLHNVCSLDCAKLLVDCGADVKTVTNSGKTVIFSAADKQGDEACVRFLISRGVDPLIRDESGRSALDIAIQRHYNSEQRFFDDGGVKCVDVLLEGGAKLDAANIKDEYLHSAIIRRRLGYALALLHHGVPVDVPSIQDKKTALYVATERNFVAGIKLLLERGADLNIKVRNKTALDIAIAKGYEDCARILIQAGCHTSTSIKDVIKMQNVSSSCLQLLIRLYPGDINVQDENGVALIHMLCQKSEHEGCVETLLENGVDVNITDKDGVTCLHILAYKTHAMCLAYTRWLLNRGADINKQDCNGMTPLHYTACSGNVKFARLLLAYGADPNLQDRSGRTALHLAAEHSGNSCSLVKQFLHHGSAVDVRNNEGWTPLHETANRGHLECMEQLVGYGADVNALTDDGISALHIAELQKHRDCVTWLLDIGAYRNNATCQWTLKNYLGMQLNTAYNLQWLFRQKVQYLQIRDLVMSLVRT</sequence>
<feature type="repeat" description="ANK" evidence="3">
    <location>
        <begin position="94"/>
        <end position="126"/>
    </location>
</feature>
<dbReference type="SUPFAM" id="SSF48403">
    <property type="entry name" value="Ankyrin repeat"/>
    <property type="match status" value="4"/>
</dbReference>
<dbReference type="InterPro" id="IPR036770">
    <property type="entry name" value="Ankyrin_rpt-contain_sf"/>
</dbReference>
<feature type="repeat" description="ANK" evidence="3">
    <location>
        <begin position="61"/>
        <end position="93"/>
    </location>
</feature>
<feature type="repeat" description="ANK" evidence="3">
    <location>
        <begin position="491"/>
        <end position="523"/>
    </location>
</feature>
<feature type="repeat" description="ANK" evidence="3">
    <location>
        <begin position="283"/>
        <end position="316"/>
    </location>
</feature>
<dbReference type="Proteomes" id="UP000502823">
    <property type="component" value="Unassembled WGS sequence"/>
</dbReference>
<dbReference type="SMART" id="SM00248">
    <property type="entry name" value="ANK"/>
    <property type="match status" value="19"/>
</dbReference>
<organism evidence="4 5">
    <name type="scientific">Coptotermes formosanus</name>
    <name type="common">Formosan subterranean termite</name>
    <dbReference type="NCBI Taxonomy" id="36987"/>
    <lineage>
        <taxon>Eukaryota</taxon>
        <taxon>Metazoa</taxon>
        <taxon>Ecdysozoa</taxon>
        <taxon>Arthropoda</taxon>
        <taxon>Hexapoda</taxon>
        <taxon>Insecta</taxon>
        <taxon>Pterygota</taxon>
        <taxon>Neoptera</taxon>
        <taxon>Polyneoptera</taxon>
        <taxon>Dictyoptera</taxon>
        <taxon>Blattodea</taxon>
        <taxon>Blattoidea</taxon>
        <taxon>Termitoidae</taxon>
        <taxon>Rhinotermitidae</taxon>
        <taxon>Coptotermes</taxon>
    </lineage>
</organism>
<feature type="repeat" description="ANK" evidence="3">
    <location>
        <begin position="317"/>
        <end position="349"/>
    </location>
</feature>
<dbReference type="PANTHER" id="PTHR24171">
    <property type="entry name" value="ANKYRIN REPEAT DOMAIN-CONTAINING PROTEIN 39-RELATED"/>
    <property type="match status" value="1"/>
</dbReference>
<evidence type="ECO:0000313" key="4">
    <source>
        <dbReference type="EMBL" id="GFG34031.1"/>
    </source>
</evidence>
<dbReference type="AlphaFoldDB" id="A0A6L2PN61"/>
<protein>
    <submittedName>
        <fullName evidence="4">Uncharacterized protein</fullName>
    </submittedName>
</protein>
<evidence type="ECO:0000256" key="2">
    <source>
        <dbReference type="ARBA" id="ARBA00023043"/>
    </source>
</evidence>
<reference evidence="5" key="1">
    <citation type="submission" date="2020-01" db="EMBL/GenBank/DDBJ databases">
        <title>Draft genome sequence of the Termite Coptotermes fromosanus.</title>
        <authorList>
            <person name="Itakura S."/>
            <person name="Yosikawa Y."/>
            <person name="Umezawa K."/>
        </authorList>
    </citation>
    <scope>NUCLEOTIDE SEQUENCE [LARGE SCALE GENOMIC DNA]</scope>
</reference>
<feature type="repeat" description="ANK" evidence="3">
    <location>
        <begin position="688"/>
        <end position="722"/>
    </location>
</feature>
<dbReference type="PRINTS" id="PR01415">
    <property type="entry name" value="ANKYRIN"/>
</dbReference>
<evidence type="ECO:0000256" key="1">
    <source>
        <dbReference type="ARBA" id="ARBA00022737"/>
    </source>
</evidence>
<evidence type="ECO:0000313" key="5">
    <source>
        <dbReference type="Proteomes" id="UP000502823"/>
    </source>
</evidence>
<comment type="caution">
    <text evidence="4">The sequence shown here is derived from an EMBL/GenBank/DDBJ whole genome shotgun (WGS) entry which is preliminary data.</text>
</comment>
<dbReference type="Pfam" id="PF00023">
    <property type="entry name" value="Ank"/>
    <property type="match status" value="3"/>
</dbReference>
<dbReference type="EMBL" id="BLKM01000462">
    <property type="protein sequence ID" value="GFG34031.1"/>
    <property type="molecule type" value="Genomic_DNA"/>
</dbReference>
<dbReference type="OrthoDB" id="8193571at2759"/>
<dbReference type="InParanoid" id="A0A6L2PN61"/>
<dbReference type="Pfam" id="PF12796">
    <property type="entry name" value="Ank_2"/>
    <property type="match status" value="5"/>
</dbReference>
<accession>A0A6L2PN61</accession>
<dbReference type="Gene3D" id="1.25.40.20">
    <property type="entry name" value="Ankyrin repeat-containing domain"/>
    <property type="match status" value="6"/>
</dbReference>
<keyword evidence="1" id="KW-0677">Repeat</keyword>
<dbReference type="InterPro" id="IPR002110">
    <property type="entry name" value="Ankyrin_rpt"/>
</dbReference>
<feature type="repeat" description="ANK" evidence="3">
    <location>
        <begin position="655"/>
        <end position="687"/>
    </location>
</feature>
<gene>
    <name evidence="4" type="ORF">Cfor_04885</name>
</gene>
<keyword evidence="2 3" id="KW-0040">ANK repeat</keyword>